<evidence type="ECO:0000313" key="2">
    <source>
        <dbReference type="EMBL" id="MBB5751623.1"/>
    </source>
</evidence>
<keyword evidence="3" id="KW-1185">Reference proteome</keyword>
<dbReference type="PANTHER" id="PTHR11365:SF23">
    <property type="entry name" value="HYPOTHETICAL 5-OXOPROLINASE (EUROFUNG)-RELATED"/>
    <property type="match status" value="1"/>
</dbReference>
<organism evidence="2 3">
    <name type="scientific">Prosthecomicrobium pneumaticum</name>
    <dbReference type="NCBI Taxonomy" id="81895"/>
    <lineage>
        <taxon>Bacteria</taxon>
        <taxon>Pseudomonadati</taxon>
        <taxon>Pseudomonadota</taxon>
        <taxon>Alphaproteobacteria</taxon>
        <taxon>Hyphomicrobiales</taxon>
        <taxon>Kaistiaceae</taxon>
        <taxon>Prosthecomicrobium</taxon>
    </lineage>
</organism>
<keyword evidence="2" id="KW-0378">Hydrolase</keyword>
<name>A0A7W9CU62_9HYPH</name>
<comment type="caution">
    <text evidence="2">The sequence shown here is derived from an EMBL/GenBank/DDBJ whole genome shotgun (WGS) entry which is preliminary data.</text>
</comment>
<dbReference type="AlphaFoldDB" id="A0A7W9CU62"/>
<evidence type="ECO:0000259" key="1">
    <source>
        <dbReference type="Pfam" id="PF02538"/>
    </source>
</evidence>
<dbReference type="GO" id="GO:0005829">
    <property type="term" value="C:cytosol"/>
    <property type="evidence" value="ECO:0007669"/>
    <property type="project" value="TreeGrafter"/>
</dbReference>
<protein>
    <submittedName>
        <fullName evidence="2">N-methylhydantoinase B</fullName>
        <ecNumber evidence="2">3.5.2.14</ecNumber>
    </submittedName>
</protein>
<dbReference type="EC" id="3.5.2.14" evidence="2"/>
<evidence type="ECO:0000313" key="3">
    <source>
        <dbReference type="Proteomes" id="UP000523821"/>
    </source>
</evidence>
<dbReference type="InterPro" id="IPR045079">
    <property type="entry name" value="Oxoprolinase-like"/>
</dbReference>
<reference evidence="2 3" key="1">
    <citation type="submission" date="2020-08" db="EMBL/GenBank/DDBJ databases">
        <title>Genomic Encyclopedia of Type Strains, Phase IV (KMG-IV): sequencing the most valuable type-strain genomes for metagenomic binning, comparative biology and taxonomic classification.</title>
        <authorList>
            <person name="Goeker M."/>
        </authorList>
    </citation>
    <scope>NUCLEOTIDE SEQUENCE [LARGE SCALE GENOMIC DNA]</scope>
    <source>
        <strain evidence="2 3">DSM 16268</strain>
    </source>
</reference>
<proteinExistence type="predicted"/>
<dbReference type="GO" id="GO:0017168">
    <property type="term" value="F:5-oxoprolinase (ATP-hydrolyzing) activity"/>
    <property type="evidence" value="ECO:0007669"/>
    <property type="project" value="TreeGrafter"/>
</dbReference>
<feature type="domain" description="Hydantoinase B/oxoprolinase" evidence="1">
    <location>
        <begin position="3"/>
        <end position="347"/>
    </location>
</feature>
<sequence>MIVRSQIVYSRLCAIVRELAETVGRTARSRGLTEGRRYAAAVLTGAPQLAAQVQFGPEHAYLVRDSAATVLDRFAFNLFDGDVVIVGDPYSGGSTPQMLTVVAPLFFEGELVLFPAVRAQMADLAGEFPGDLHPFAAETWQDAVRFTPLKIYRHGVLQRDALRFVLRNSRAEKIVAADLEAIVAALRASCAALVRLMTEHGRADVETAVASAIAHSRRVAAADLEARFGGRDETAEATIPGAGGAVPLKVRVAVGPDGLTLDLAGTGSDPSGPFNMTPGQVKGYGLVAALAERLDEIAFNDGLLQLVTATAPKGSIADPVLPAATGLSDALTGHRLAALVRRALGLAERLDGPAPAIVAFRPIGAEENPPVALDLAFPLAAQGWGPPVLAGRRTMPSAEEMEARERLVVLGREFDETGAVRAAVRNDRMPLEANFFLPQAADGATAGSFTLTAEGATRPLESATIVPIAEGGLVEITYPAYGTRADG</sequence>
<accession>A0A7W9CU62</accession>
<dbReference type="Proteomes" id="UP000523821">
    <property type="component" value="Unassembled WGS sequence"/>
</dbReference>
<dbReference type="EMBL" id="JACHOO010000001">
    <property type="protein sequence ID" value="MBB5751623.1"/>
    <property type="molecule type" value="Genomic_DNA"/>
</dbReference>
<gene>
    <name evidence="2" type="ORF">GGQ63_000666</name>
</gene>
<dbReference type="PANTHER" id="PTHR11365">
    <property type="entry name" value="5-OXOPROLINASE RELATED"/>
    <property type="match status" value="1"/>
</dbReference>
<dbReference type="Pfam" id="PF02538">
    <property type="entry name" value="Hydantoinase_B"/>
    <property type="match status" value="1"/>
</dbReference>
<dbReference type="GO" id="GO:0047423">
    <property type="term" value="F:N-methylhydantoinase (ATP-hydrolyzing) activity"/>
    <property type="evidence" value="ECO:0007669"/>
    <property type="project" value="UniProtKB-EC"/>
</dbReference>
<dbReference type="RefSeq" id="WP_183852459.1">
    <property type="nucleotide sequence ID" value="NZ_JACHOO010000001.1"/>
</dbReference>
<dbReference type="GO" id="GO:0006749">
    <property type="term" value="P:glutathione metabolic process"/>
    <property type="evidence" value="ECO:0007669"/>
    <property type="project" value="TreeGrafter"/>
</dbReference>
<dbReference type="InterPro" id="IPR003692">
    <property type="entry name" value="Hydantoinase_B"/>
</dbReference>